<dbReference type="RefSeq" id="WP_065821249.1">
    <property type="nucleotide sequence ID" value="NZ_CP014672.1"/>
</dbReference>
<sequence>MTKQEALAILAILKTAYPSFYKDYSKEELNAAVELWASMFVNESGKVVLEAVKSLICTLKYPPTIADVKEKIELLTQPARMTEMEAWHLVKKAMNTSDFVSAFRSLPPEIRRIVGSPDQLKEWAYMDSETVNSIIQSNFMRSFRVVAEREREFAKLPDSAKQLMIEASKNLKMIE</sequence>
<dbReference type="OrthoDB" id="1634442at2"/>
<gene>
    <name evidence="1" type="ORF">CSTERTH_00990</name>
</gene>
<dbReference type="EMBL" id="CP014672">
    <property type="protein sequence ID" value="ANW97705.1"/>
    <property type="molecule type" value="Genomic_DNA"/>
</dbReference>
<accession>A0A1B1YAC0</accession>
<proteinExistence type="predicted"/>
<name>A0A1B1YAC0_THEST</name>
<reference evidence="1 2" key="1">
    <citation type="submission" date="2016-02" db="EMBL/GenBank/DDBJ databases">
        <title>Comparison of Clostridium stercorarium subspecies using comparative genomics and transcriptomics.</title>
        <authorList>
            <person name="Schellenberg J."/>
            <person name="Thallinger G."/>
            <person name="Levin D.B."/>
            <person name="Zhang X."/>
            <person name="Alvare G."/>
            <person name="Fristensky B."/>
            <person name="Sparling R."/>
        </authorList>
    </citation>
    <scope>NUCLEOTIDE SEQUENCE [LARGE SCALE GENOMIC DNA]</scope>
    <source>
        <strain evidence="1 2">DSM 2910</strain>
    </source>
</reference>
<evidence type="ECO:0000313" key="2">
    <source>
        <dbReference type="Proteomes" id="UP000092971"/>
    </source>
</evidence>
<evidence type="ECO:0000313" key="1">
    <source>
        <dbReference type="EMBL" id="ANW97705.1"/>
    </source>
</evidence>
<protein>
    <submittedName>
        <fullName evidence="1">Uncharacterized protein</fullName>
    </submittedName>
</protein>
<dbReference type="AlphaFoldDB" id="A0A1B1YAC0"/>
<dbReference type="Proteomes" id="UP000092971">
    <property type="component" value="Chromosome"/>
</dbReference>
<dbReference type="Gene3D" id="1.10.8.200">
    <property type="entry name" value="Replisome organizer (g39p helicase loader/inhibitor protein)"/>
    <property type="match status" value="1"/>
</dbReference>
<organism evidence="1 2">
    <name type="scientific">Thermoclostridium stercorarium subsp. thermolacticum DSM 2910</name>
    <dbReference type="NCBI Taxonomy" id="1121336"/>
    <lineage>
        <taxon>Bacteria</taxon>
        <taxon>Bacillati</taxon>
        <taxon>Bacillota</taxon>
        <taxon>Clostridia</taxon>
        <taxon>Eubacteriales</taxon>
        <taxon>Oscillospiraceae</taxon>
        <taxon>Thermoclostridium</taxon>
    </lineage>
</organism>